<evidence type="ECO:0000313" key="2">
    <source>
        <dbReference type="EMBL" id="PMP69527.1"/>
    </source>
</evidence>
<dbReference type="Gene3D" id="3.40.50.720">
    <property type="entry name" value="NAD(P)-binding Rossmann-like Domain"/>
    <property type="match status" value="1"/>
</dbReference>
<dbReference type="InterPro" id="IPR036291">
    <property type="entry name" value="NAD(P)-bd_dom_sf"/>
</dbReference>
<sequence length="320" mass="36382">MKALVTGGTGFIGSHLVETLLKENYEVYCIVRNPSRLRFLKGLNVKIIKADLSDKESLKKIEWHFDYVFNLSGITKASHPEEFFQSNYIGTKNLAEVVVERNFAVKRFIHVSSLAAVGPCLDGIPVTEDKEPSPVSEYGRSKLLGEQAVKFFKDKIPITIIRPPAVYGPRDSDFLTFFKMIKAGIVLYLTKGIYSMIYVDDLVRGIINASKIDKATGETFFIADAQPYNTDEIVEAISKALGKKPVKIKIPRAIGMFFIRVFQKFDKKSIINSDKLQELIQPCWVCSTKKAEQLLGFKTKTKLKEGMEWTAKWYRMNQWI</sequence>
<dbReference type="InterPro" id="IPR050177">
    <property type="entry name" value="Lipid_A_modif_metabolic_enz"/>
</dbReference>
<name>A0A2J6WGS1_9BACT</name>
<dbReference type="InterPro" id="IPR001509">
    <property type="entry name" value="Epimerase_deHydtase"/>
</dbReference>
<organism evidence="2 3">
    <name type="scientific">Thermodesulfovibrio aggregans</name>
    <dbReference type="NCBI Taxonomy" id="86166"/>
    <lineage>
        <taxon>Bacteria</taxon>
        <taxon>Pseudomonadati</taxon>
        <taxon>Nitrospirota</taxon>
        <taxon>Thermodesulfovibrionia</taxon>
        <taxon>Thermodesulfovibrionales</taxon>
        <taxon>Thermodesulfovibrionaceae</taxon>
        <taxon>Thermodesulfovibrio</taxon>
    </lineage>
</organism>
<proteinExistence type="predicted"/>
<accession>A0A2J6WGS1</accession>
<protein>
    <recommendedName>
        <fullName evidence="1">NAD-dependent epimerase/dehydratase domain-containing protein</fullName>
    </recommendedName>
</protein>
<comment type="caution">
    <text evidence="2">The sequence shown here is derived from an EMBL/GenBank/DDBJ whole genome shotgun (WGS) entry which is preliminary data.</text>
</comment>
<dbReference type="Pfam" id="PF01370">
    <property type="entry name" value="Epimerase"/>
    <property type="match status" value="1"/>
</dbReference>
<reference evidence="2 3" key="1">
    <citation type="submission" date="2018-01" db="EMBL/GenBank/DDBJ databases">
        <title>Metagenomic assembled genomes from two thermal pools in the Uzon Caldera, Kamchatka, Russia.</title>
        <authorList>
            <person name="Wilkins L."/>
            <person name="Ettinger C."/>
        </authorList>
    </citation>
    <scope>NUCLEOTIDE SEQUENCE [LARGE SCALE GENOMIC DNA]</scope>
    <source>
        <strain evidence="2">ZAV-04</strain>
    </source>
</reference>
<dbReference type="AlphaFoldDB" id="A0A2J6WGS1"/>
<feature type="domain" description="NAD-dependent epimerase/dehydratase" evidence="1">
    <location>
        <begin position="3"/>
        <end position="212"/>
    </location>
</feature>
<dbReference type="Proteomes" id="UP000242288">
    <property type="component" value="Unassembled WGS sequence"/>
</dbReference>
<dbReference type="PANTHER" id="PTHR43245">
    <property type="entry name" value="BIFUNCTIONAL POLYMYXIN RESISTANCE PROTEIN ARNA"/>
    <property type="match status" value="1"/>
</dbReference>
<evidence type="ECO:0000259" key="1">
    <source>
        <dbReference type="Pfam" id="PF01370"/>
    </source>
</evidence>
<dbReference type="SUPFAM" id="SSF51735">
    <property type="entry name" value="NAD(P)-binding Rossmann-fold domains"/>
    <property type="match status" value="1"/>
</dbReference>
<evidence type="ECO:0000313" key="3">
    <source>
        <dbReference type="Proteomes" id="UP000242288"/>
    </source>
</evidence>
<dbReference type="EMBL" id="PNIO01000059">
    <property type="protein sequence ID" value="PMP69527.1"/>
    <property type="molecule type" value="Genomic_DNA"/>
</dbReference>
<gene>
    <name evidence="2" type="ORF">C0186_06570</name>
</gene>